<evidence type="ECO:0000256" key="2">
    <source>
        <dbReference type="ARBA" id="ARBA00022679"/>
    </source>
</evidence>
<dbReference type="PANTHER" id="PTHR43085:SF1">
    <property type="entry name" value="PSEUDOURIDINE KINASE-RELATED"/>
    <property type="match status" value="1"/>
</dbReference>
<dbReference type="InterPro" id="IPR029056">
    <property type="entry name" value="Ribokinase-like"/>
</dbReference>
<dbReference type="Proteomes" id="UP001597079">
    <property type="component" value="Unassembled WGS sequence"/>
</dbReference>
<evidence type="ECO:0000256" key="4">
    <source>
        <dbReference type="ARBA" id="ARBA00022777"/>
    </source>
</evidence>
<protein>
    <submittedName>
        <fullName evidence="7">Sugar kinase</fullName>
    </submittedName>
</protein>
<dbReference type="Gene3D" id="3.40.1190.20">
    <property type="match status" value="1"/>
</dbReference>
<evidence type="ECO:0000256" key="5">
    <source>
        <dbReference type="ARBA" id="ARBA00022840"/>
    </source>
</evidence>
<keyword evidence="4 7" id="KW-0418">Kinase</keyword>
<dbReference type="PANTHER" id="PTHR43085">
    <property type="entry name" value="HEXOKINASE FAMILY MEMBER"/>
    <property type="match status" value="1"/>
</dbReference>
<evidence type="ECO:0000256" key="3">
    <source>
        <dbReference type="ARBA" id="ARBA00022741"/>
    </source>
</evidence>
<dbReference type="CDD" id="cd01166">
    <property type="entry name" value="KdgK"/>
    <property type="match status" value="1"/>
</dbReference>
<reference evidence="8" key="1">
    <citation type="journal article" date="2019" name="Int. J. Syst. Evol. Microbiol.">
        <title>The Global Catalogue of Microorganisms (GCM) 10K type strain sequencing project: providing services to taxonomists for standard genome sequencing and annotation.</title>
        <authorList>
            <consortium name="The Broad Institute Genomics Platform"/>
            <consortium name="The Broad Institute Genome Sequencing Center for Infectious Disease"/>
            <person name="Wu L."/>
            <person name="Ma J."/>
        </authorList>
    </citation>
    <scope>NUCLEOTIDE SEQUENCE [LARGE SCALE GENOMIC DNA]</scope>
    <source>
        <strain evidence="8">CGMCC 1.12286</strain>
    </source>
</reference>
<feature type="domain" description="Carbohydrate kinase PfkB" evidence="6">
    <location>
        <begin position="20"/>
        <end position="315"/>
    </location>
</feature>
<keyword evidence="5" id="KW-0067">ATP-binding</keyword>
<organism evidence="7 8">
    <name type="scientific">Alicyclobacillus fodiniaquatilis</name>
    <dbReference type="NCBI Taxonomy" id="1661150"/>
    <lineage>
        <taxon>Bacteria</taxon>
        <taxon>Bacillati</taxon>
        <taxon>Bacillota</taxon>
        <taxon>Bacilli</taxon>
        <taxon>Bacillales</taxon>
        <taxon>Alicyclobacillaceae</taxon>
        <taxon>Alicyclobacillus</taxon>
    </lineage>
</organism>
<evidence type="ECO:0000259" key="6">
    <source>
        <dbReference type="Pfam" id="PF00294"/>
    </source>
</evidence>
<comment type="caution">
    <text evidence="7">The sequence shown here is derived from an EMBL/GenBank/DDBJ whole genome shotgun (WGS) entry which is preliminary data.</text>
</comment>
<name>A0ABW4JCZ4_9BACL</name>
<evidence type="ECO:0000313" key="8">
    <source>
        <dbReference type="Proteomes" id="UP001597079"/>
    </source>
</evidence>
<accession>A0ABW4JCZ4</accession>
<evidence type="ECO:0000256" key="1">
    <source>
        <dbReference type="ARBA" id="ARBA00010688"/>
    </source>
</evidence>
<dbReference type="EMBL" id="JBHUCX010000018">
    <property type="protein sequence ID" value="MFD1674202.1"/>
    <property type="molecule type" value="Genomic_DNA"/>
</dbReference>
<keyword evidence="3" id="KW-0547">Nucleotide-binding</keyword>
<proteinExistence type="inferred from homology"/>
<dbReference type="GO" id="GO:0016301">
    <property type="term" value="F:kinase activity"/>
    <property type="evidence" value="ECO:0007669"/>
    <property type="project" value="UniProtKB-KW"/>
</dbReference>
<dbReference type="InterPro" id="IPR050306">
    <property type="entry name" value="PfkB_Carbo_kinase"/>
</dbReference>
<sequence>MAQAKVLTLFSRRECACLLEVVTFGESMVLFTPDSSSLEQATNFTKRMAGAEGNVAVALARLGHQVAWISKLGDDGFGRYIVKTLRGEGVDVQHVQFDRDRPTAVFFKERSELYGTNVQYYRNHSAVSQLAVADVPLADFKEIGFLHVTGITPALSDLNRQTVLTILQRAKAQGIRVSFDPNIRFKLWSQETAIPVLREMAKYASVALPGLEEGELLTGSDKPEAIAAWFLAQGCELVVVKLGSQGAYYQTADTSGYVDGFTVKLVDEVGAGDAFAAGLLSGLLEHVPVADAVRRACALGAIAVCGVGDYESSPTRAELTAFLSGQTTDVKR</sequence>
<comment type="similarity">
    <text evidence="1">Belongs to the carbohydrate kinase PfkB family.</text>
</comment>
<dbReference type="Pfam" id="PF00294">
    <property type="entry name" value="PfkB"/>
    <property type="match status" value="1"/>
</dbReference>
<dbReference type="InterPro" id="IPR011611">
    <property type="entry name" value="PfkB_dom"/>
</dbReference>
<evidence type="ECO:0000313" key="7">
    <source>
        <dbReference type="EMBL" id="MFD1674202.1"/>
    </source>
</evidence>
<gene>
    <name evidence="7" type="ORF">ACFSB2_05675</name>
</gene>
<keyword evidence="8" id="KW-1185">Reference proteome</keyword>
<keyword evidence="2" id="KW-0808">Transferase</keyword>
<dbReference type="SUPFAM" id="SSF53613">
    <property type="entry name" value="Ribokinase-like"/>
    <property type="match status" value="1"/>
</dbReference>